<keyword evidence="5" id="KW-0677">Repeat</keyword>
<feature type="transmembrane region" description="Helical" evidence="12">
    <location>
        <begin position="926"/>
        <end position="948"/>
    </location>
</feature>
<sequence>METPEFLYDKATIFNDLVMSWGFPLISFWRKQKATTENLAQIPKRLRFDKDLELIEESWQKELKKEKPSFERALLRVIGWEVIKIFAPGILSQSFGLIQAILVIYLARYMNDSNAEAYEGAGYTIAYGAVALISYYMWNLCIFRVTMLVIRLKSVVPRLIYDKLFGISNMELSQGNIKGKLANVIVSELEFMDVIVYIVYLFAAVPFLIGSFLILGFYIGPAGIIGLIVIIFHYPFIYFLSVLNGKYRGKIALVSDSRIKMITNLIEGIRIVKLYGWESPYLDLIFEKRKEEISKCLKGLTYSSLNRSMGNGGTGLVLFVTFLIYVSMGHSLEPGVVFAGVTVLMMAHSLISNWGASGVLMLFLFKSSMRRITDILLMKKKLNIIYERDEEYSVVAKDLSFSWNDSWNQNDYAKSPRYDQVSSSYDDENPRLTEETPRPTLCNINFKIKPGELLMVVGQVGSGKSSLFMGLLQEIQTYGEKMKINGEITYAGENPWIISGSIKDNILMGLEYSEELYHKIIKVCSLEQDLESFAHGDETVIGDRGITLSGGQKARISLARAIYTNREIILLDDPLSAVDAEVSSYLFNTCIKEYLKDKTVILATHQIHYISQADKILVLDGGNQLFFGNYEELRAREDVFHIVGELLEQDNEEDEDKKDAAKETNAKVEVKDKIAIEEEESAEGSTPWKIYYKYLWYGFGSWIVIVIVMLIVAAGQVSYLAVIWWLALWAKASDDDQTDSFYLWIFAIIVGVNYVLTFARSYIMSIGLLMAGERIHNKALQGMTLTESVFFDKNPTGRMINRFSKDTLMTDEVLLRYFSEAVIQSATVLGNIIVLSIVAPPNIAVIFIFFIYVFIIAKKVVPITKDLRKIELISKSPILSLANSTINGLVTIRALNLQNKFLDDMKNAIIHSERSLLSYHVVLKTYQGYTELGALFINILNVVILVLYKDHINSSLGAMSISLSIVMATVITFWAKTVAEVENLMTSPQRLIEYADIQEEGKFESENPFIIDKGKIEVKELYMRYRENYPYALKNLSFTIEPGQKVGIIGRTGAGKSSIMQVLFRLINPSSGTIYIDGQDYMNAGLHQLRKQMSVIPQSPTIFLASFRDNIDPFHEHSEEEILKILKETKLNKLARSLPNGINSLLTGEGGNLSSGQKQLVCLARALIRKNKIVMMDEATANVDPETDKFIQNQIKKMLGDSTLLIVAHRLRTIVDSDWIIVMNKGSCKEVGTPYELINKEKSLFRKMIMHTGSQESNFLINKILGIE</sequence>
<keyword evidence="8 12" id="KW-1133">Transmembrane helix</keyword>
<feature type="transmembrane region" description="Helical" evidence="12">
    <location>
        <begin position="741"/>
        <end position="759"/>
    </location>
</feature>
<feature type="transmembrane region" description="Helical" evidence="12">
    <location>
        <begin position="85"/>
        <end position="105"/>
    </location>
</feature>
<dbReference type="PROSITE" id="PS00211">
    <property type="entry name" value="ABC_TRANSPORTER_1"/>
    <property type="match status" value="2"/>
</dbReference>
<dbReference type="Gene3D" id="3.40.50.300">
    <property type="entry name" value="P-loop containing nucleotide triphosphate hydrolases"/>
    <property type="match status" value="2"/>
</dbReference>
<keyword evidence="7" id="KW-0067">ATP-binding</keyword>
<accession>A0AAU9K8P0</accession>
<dbReference type="GO" id="GO:0140359">
    <property type="term" value="F:ABC-type transporter activity"/>
    <property type="evidence" value="ECO:0007669"/>
    <property type="project" value="InterPro"/>
</dbReference>
<dbReference type="InterPro" id="IPR027417">
    <property type="entry name" value="P-loop_NTPase"/>
</dbReference>
<keyword evidence="10" id="KW-0175">Coiled coil</keyword>
<dbReference type="Proteomes" id="UP001162131">
    <property type="component" value="Unassembled WGS sequence"/>
</dbReference>
<dbReference type="InterPro" id="IPR003439">
    <property type="entry name" value="ABC_transporter-like_ATP-bd"/>
</dbReference>
<dbReference type="InterPro" id="IPR036640">
    <property type="entry name" value="ABC1_TM_sf"/>
</dbReference>
<feature type="region of interest" description="Disordered" evidence="11">
    <location>
        <begin position="417"/>
        <end position="436"/>
    </location>
</feature>
<keyword evidence="6" id="KW-0547">Nucleotide-binding</keyword>
<dbReference type="Pfam" id="PF00664">
    <property type="entry name" value="ABC_membrane"/>
    <property type="match status" value="2"/>
</dbReference>
<evidence type="ECO:0000256" key="10">
    <source>
        <dbReference type="SAM" id="Coils"/>
    </source>
</evidence>
<evidence type="ECO:0000256" key="4">
    <source>
        <dbReference type="ARBA" id="ARBA00022692"/>
    </source>
</evidence>
<protein>
    <submittedName>
        <fullName evidence="15">Uncharacterized protein</fullName>
    </submittedName>
</protein>
<dbReference type="Pfam" id="PF00005">
    <property type="entry name" value="ABC_tran"/>
    <property type="match status" value="2"/>
</dbReference>
<dbReference type="InterPro" id="IPR011527">
    <property type="entry name" value="ABC1_TM_dom"/>
</dbReference>
<dbReference type="GO" id="GO:0005524">
    <property type="term" value="F:ATP binding"/>
    <property type="evidence" value="ECO:0007669"/>
    <property type="project" value="UniProtKB-KW"/>
</dbReference>
<dbReference type="CDD" id="cd18579">
    <property type="entry name" value="ABC_6TM_ABCC_D1"/>
    <property type="match status" value="1"/>
</dbReference>
<feature type="domain" description="ABC transporter" evidence="13">
    <location>
        <begin position="416"/>
        <end position="646"/>
    </location>
</feature>
<feature type="transmembrane region" description="Helical" evidence="12">
    <location>
        <begin position="839"/>
        <end position="857"/>
    </location>
</feature>
<dbReference type="Gene3D" id="1.20.1560.10">
    <property type="entry name" value="ABC transporter type 1, transmembrane domain"/>
    <property type="match status" value="2"/>
</dbReference>
<organism evidence="15 16">
    <name type="scientific">Blepharisma stoltei</name>
    <dbReference type="NCBI Taxonomy" id="1481888"/>
    <lineage>
        <taxon>Eukaryota</taxon>
        <taxon>Sar</taxon>
        <taxon>Alveolata</taxon>
        <taxon>Ciliophora</taxon>
        <taxon>Postciliodesmatophora</taxon>
        <taxon>Heterotrichea</taxon>
        <taxon>Heterotrichida</taxon>
        <taxon>Blepharismidae</taxon>
        <taxon>Blepharisma</taxon>
    </lineage>
</organism>
<dbReference type="EMBL" id="CAJZBQ010000058">
    <property type="protein sequence ID" value="CAG9334367.1"/>
    <property type="molecule type" value="Genomic_DNA"/>
</dbReference>
<evidence type="ECO:0000256" key="1">
    <source>
        <dbReference type="ARBA" id="ARBA00004141"/>
    </source>
</evidence>
<dbReference type="SUPFAM" id="SSF52540">
    <property type="entry name" value="P-loop containing nucleoside triphosphate hydrolases"/>
    <property type="match status" value="2"/>
</dbReference>
<gene>
    <name evidence="15" type="ORF">BSTOLATCC_MIC60986</name>
</gene>
<evidence type="ECO:0000256" key="8">
    <source>
        <dbReference type="ARBA" id="ARBA00022989"/>
    </source>
</evidence>
<dbReference type="FunFam" id="3.40.50.300:FF:000163">
    <property type="entry name" value="Multidrug resistance-associated protein member 4"/>
    <property type="match status" value="1"/>
</dbReference>
<keyword evidence="3" id="KW-0813">Transport</keyword>
<evidence type="ECO:0000256" key="11">
    <source>
        <dbReference type="SAM" id="MobiDB-lite"/>
    </source>
</evidence>
<evidence type="ECO:0000259" key="13">
    <source>
        <dbReference type="PROSITE" id="PS50893"/>
    </source>
</evidence>
<dbReference type="AlphaFoldDB" id="A0AAU9K8P0"/>
<dbReference type="InterPro" id="IPR050173">
    <property type="entry name" value="ABC_transporter_C-like"/>
</dbReference>
<dbReference type="PANTHER" id="PTHR24223">
    <property type="entry name" value="ATP-BINDING CASSETTE SUB-FAMILY C"/>
    <property type="match status" value="1"/>
</dbReference>
<evidence type="ECO:0000313" key="15">
    <source>
        <dbReference type="EMBL" id="CAG9334367.1"/>
    </source>
</evidence>
<reference evidence="15" key="1">
    <citation type="submission" date="2021-09" db="EMBL/GenBank/DDBJ databases">
        <authorList>
            <consortium name="AG Swart"/>
            <person name="Singh M."/>
            <person name="Singh A."/>
            <person name="Seah K."/>
            <person name="Emmerich C."/>
        </authorList>
    </citation>
    <scope>NUCLEOTIDE SEQUENCE</scope>
    <source>
        <strain evidence="15">ATCC30299</strain>
    </source>
</reference>
<evidence type="ECO:0000256" key="9">
    <source>
        <dbReference type="ARBA" id="ARBA00023136"/>
    </source>
</evidence>
<evidence type="ECO:0000256" key="7">
    <source>
        <dbReference type="ARBA" id="ARBA00022840"/>
    </source>
</evidence>
<feature type="domain" description="ABC transmembrane type-1" evidence="14">
    <location>
        <begin position="702"/>
        <end position="974"/>
    </location>
</feature>
<dbReference type="FunFam" id="3.40.50.300:FF:000973">
    <property type="entry name" value="Multidrug resistance-associated protein 4"/>
    <property type="match status" value="1"/>
</dbReference>
<dbReference type="PANTHER" id="PTHR24223:SF456">
    <property type="entry name" value="MULTIDRUG RESISTANCE-ASSOCIATED PROTEIN LETHAL(2)03659"/>
    <property type="match status" value="1"/>
</dbReference>
<dbReference type="SMART" id="SM00382">
    <property type="entry name" value="AAA"/>
    <property type="match status" value="2"/>
</dbReference>
<evidence type="ECO:0000256" key="3">
    <source>
        <dbReference type="ARBA" id="ARBA00022448"/>
    </source>
</evidence>
<evidence type="ECO:0000256" key="2">
    <source>
        <dbReference type="ARBA" id="ARBA00009726"/>
    </source>
</evidence>
<dbReference type="InterPro" id="IPR017871">
    <property type="entry name" value="ABC_transporter-like_CS"/>
</dbReference>
<dbReference type="CDD" id="cd18580">
    <property type="entry name" value="ABC_6TM_ABCC_D2"/>
    <property type="match status" value="1"/>
</dbReference>
<feature type="domain" description="ABC transporter" evidence="13">
    <location>
        <begin position="1016"/>
        <end position="1250"/>
    </location>
</feature>
<feature type="transmembrane region" description="Helical" evidence="12">
    <location>
        <begin position="694"/>
        <end position="721"/>
    </location>
</feature>
<proteinExistence type="inferred from homology"/>
<dbReference type="InterPro" id="IPR044746">
    <property type="entry name" value="ABCC_6TM_D1"/>
</dbReference>
<keyword evidence="16" id="KW-1185">Reference proteome</keyword>
<dbReference type="PROSITE" id="PS50893">
    <property type="entry name" value="ABC_TRANSPORTER_2"/>
    <property type="match status" value="2"/>
</dbReference>
<dbReference type="GO" id="GO:0016020">
    <property type="term" value="C:membrane"/>
    <property type="evidence" value="ECO:0007669"/>
    <property type="project" value="UniProtKB-SubCell"/>
</dbReference>
<evidence type="ECO:0000259" key="14">
    <source>
        <dbReference type="PROSITE" id="PS50929"/>
    </source>
</evidence>
<feature type="transmembrane region" description="Helical" evidence="12">
    <location>
        <begin position="194"/>
        <end position="218"/>
    </location>
</feature>
<dbReference type="PROSITE" id="PS50929">
    <property type="entry name" value="ABC_TM1F"/>
    <property type="match status" value="2"/>
</dbReference>
<dbReference type="GO" id="GO:0016887">
    <property type="term" value="F:ATP hydrolysis activity"/>
    <property type="evidence" value="ECO:0007669"/>
    <property type="project" value="InterPro"/>
</dbReference>
<dbReference type="CDD" id="cd03244">
    <property type="entry name" value="ABCC_MRP_domain2"/>
    <property type="match status" value="1"/>
</dbReference>
<feature type="transmembrane region" description="Helical" evidence="12">
    <location>
        <begin position="224"/>
        <end position="243"/>
    </location>
</feature>
<evidence type="ECO:0000256" key="12">
    <source>
        <dbReference type="SAM" id="Phobius"/>
    </source>
</evidence>
<dbReference type="InterPro" id="IPR003593">
    <property type="entry name" value="AAA+_ATPase"/>
</dbReference>
<dbReference type="SUPFAM" id="SSF90123">
    <property type="entry name" value="ABC transporter transmembrane region"/>
    <property type="match status" value="2"/>
</dbReference>
<comment type="similarity">
    <text evidence="2">Belongs to the ABC transporter superfamily. ABCC family. Conjugate transporter (TC 3.A.1.208) subfamily.</text>
</comment>
<evidence type="ECO:0000313" key="16">
    <source>
        <dbReference type="Proteomes" id="UP001162131"/>
    </source>
</evidence>
<comment type="caution">
    <text evidence="15">The sequence shown here is derived from an EMBL/GenBank/DDBJ whole genome shotgun (WGS) entry which is preliminary data.</text>
</comment>
<dbReference type="CDD" id="cd03250">
    <property type="entry name" value="ABCC_MRP_domain1"/>
    <property type="match status" value="1"/>
</dbReference>
<feature type="domain" description="ABC transmembrane type-1" evidence="14">
    <location>
        <begin position="191"/>
        <end position="353"/>
    </location>
</feature>
<feature type="transmembrane region" description="Helical" evidence="12">
    <location>
        <begin position="125"/>
        <end position="150"/>
    </location>
</feature>
<feature type="coiled-coil region" evidence="10">
    <location>
        <begin position="644"/>
        <end position="671"/>
    </location>
</feature>
<feature type="transmembrane region" description="Helical" evidence="12">
    <location>
        <begin position="338"/>
        <end position="365"/>
    </location>
</feature>
<name>A0AAU9K8P0_9CILI</name>
<comment type="subcellular location">
    <subcellularLocation>
        <location evidence="1">Membrane</location>
        <topology evidence="1">Multi-pass membrane protein</topology>
    </subcellularLocation>
</comment>
<keyword evidence="9 12" id="KW-0472">Membrane</keyword>
<keyword evidence="4 12" id="KW-0812">Transmembrane</keyword>
<feature type="transmembrane region" description="Helical" evidence="12">
    <location>
        <begin position="308"/>
        <end position="326"/>
    </location>
</feature>
<evidence type="ECO:0000256" key="6">
    <source>
        <dbReference type="ARBA" id="ARBA00022741"/>
    </source>
</evidence>
<evidence type="ECO:0000256" key="5">
    <source>
        <dbReference type="ARBA" id="ARBA00022737"/>
    </source>
</evidence>
<dbReference type="InterPro" id="IPR044726">
    <property type="entry name" value="ABCC_6TM_D2"/>
</dbReference>
<feature type="transmembrane region" description="Helical" evidence="12">
    <location>
        <begin position="955"/>
        <end position="975"/>
    </location>
</feature>